<evidence type="ECO:0000256" key="1">
    <source>
        <dbReference type="SAM" id="MobiDB-lite"/>
    </source>
</evidence>
<keyword evidence="3" id="KW-1185">Reference proteome</keyword>
<proteinExistence type="predicted"/>
<dbReference type="EMBL" id="CAJPIN010001389">
    <property type="protein sequence ID" value="CAG2054502.1"/>
    <property type="molecule type" value="Genomic_DNA"/>
</dbReference>
<sequence length="193" mass="20845">MYQIADSSAHTFPTGANRSPSLFNCTGVNSPGCFLSVDGSVQSWTLARMVNRKEIISPNTSEDDSSSDPEESSSKITNEPEDGLGTGPSGTYEEDSDSSTSTDDSVSTNDPNDGKGDKGTGGRPTAVRIHRDNIVSQRPQLIMSIVAKDNIMEQHYESDSDTYHLFIGTSIRLLDNEELGKISKPIIVLLGRE</sequence>
<reference evidence="2" key="1">
    <citation type="submission" date="2021-03" db="EMBL/GenBank/DDBJ databases">
        <authorList>
            <person name="Tran Van P."/>
        </authorList>
    </citation>
    <scope>NUCLEOTIDE SEQUENCE</scope>
</reference>
<feature type="compositionally biased region" description="Low complexity" evidence="1">
    <location>
        <begin position="98"/>
        <end position="111"/>
    </location>
</feature>
<evidence type="ECO:0000313" key="3">
    <source>
        <dbReference type="Proteomes" id="UP001153148"/>
    </source>
</evidence>
<organism evidence="2 3">
    <name type="scientific">Timema podura</name>
    <name type="common">Walking stick</name>
    <dbReference type="NCBI Taxonomy" id="61482"/>
    <lineage>
        <taxon>Eukaryota</taxon>
        <taxon>Metazoa</taxon>
        <taxon>Ecdysozoa</taxon>
        <taxon>Arthropoda</taxon>
        <taxon>Hexapoda</taxon>
        <taxon>Insecta</taxon>
        <taxon>Pterygota</taxon>
        <taxon>Neoptera</taxon>
        <taxon>Polyneoptera</taxon>
        <taxon>Phasmatodea</taxon>
        <taxon>Timematodea</taxon>
        <taxon>Timematoidea</taxon>
        <taxon>Timematidae</taxon>
        <taxon>Timema</taxon>
    </lineage>
</organism>
<dbReference type="Proteomes" id="UP001153148">
    <property type="component" value="Unassembled WGS sequence"/>
</dbReference>
<accession>A0ABN7NJ13</accession>
<feature type="region of interest" description="Disordered" evidence="1">
    <location>
        <begin position="55"/>
        <end position="128"/>
    </location>
</feature>
<protein>
    <submittedName>
        <fullName evidence="2">Uncharacterized protein</fullName>
    </submittedName>
</protein>
<name>A0ABN7NJ13_TIMPD</name>
<evidence type="ECO:0000313" key="2">
    <source>
        <dbReference type="EMBL" id="CAG2054502.1"/>
    </source>
</evidence>
<feature type="compositionally biased region" description="Acidic residues" evidence="1">
    <location>
        <begin position="61"/>
        <end position="71"/>
    </location>
</feature>
<gene>
    <name evidence="2" type="ORF">TPAB3V08_LOCUS1524</name>
</gene>
<comment type="caution">
    <text evidence="2">The sequence shown here is derived from an EMBL/GenBank/DDBJ whole genome shotgun (WGS) entry which is preliminary data.</text>
</comment>